<dbReference type="EMBL" id="CAJNOU010013413">
    <property type="protein sequence ID" value="CAF1565094.1"/>
    <property type="molecule type" value="Genomic_DNA"/>
</dbReference>
<evidence type="ECO:0000313" key="1">
    <source>
        <dbReference type="EMBL" id="CAF1565094.1"/>
    </source>
</evidence>
<gene>
    <name evidence="1" type="ORF">SEV965_LOCUS39318</name>
</gene>
<reference evidence="1" key="1">
    <citation type="submission" date="2021-02" db="EMBL/GenBank/DDBJ databases">
        <authorList>
            <person name="Nowell W R."/>
        </authorList>
    </citation>
    <scope>NUCLEOTIDE SEQUENCE</scope>
</reference>
<name>A0A815Y373_9BILA</name>
<accession>A0A815Y373</accession>
<dbReference type="AlphaFoldDB" id="A0A815Y373"/>
<sequence>MATSSRFIFLKNETSSNNTATSLNPILEGYEQQPIVSIDEAIIPIKHLFININRYVKLAKKECRNPQNNLTQDESA</sequence>
<proteinExistence type="predicted"/>
<comment type="caution">
    <text evidence="1">The sequence shown here is derived from an EMBL/GenBank/DDBJ whole genome shotgun (WGS) entry which is preliminary data.</text>
</comment>
<feature type="non-terminal residue" evidence="1">
    <location>
        <position position="76"/>
    </location>
</feature>
<organism evidence="1 2">
    <name type="scientific">Rotaria sordida</name>
    <dbReference type="NCBI Taxonomy" id="392033"/>
    <lineage>
        <taxon>Eukaryota</taxon>
        <taxon>Metazoa</taxon>
        <taxon>Spiralia</taxon>
        <taxon>Gnathifera</taxon>
        <taxon>Rotifera</taxon>
        <taxon>Eurotatoria</taxon>
        <taxon>Bdelloidea</taxon>
        <taxon>Philodinida</taxon>
        <taxon>Philodinidae</taxon>
        <taxon>Rotaria</taxon>
    </lineage>
</organism>
<dbReference type="Proteomes" id="UP000663889">
    <property type="component" value="Unassembled WGS sequence"/>
</dbReference>
<evidence type="ECO:0000313" key="2">
    <source>
        <dbReference type="Proteomes" id="UP000663889"/>
    </source>
</evidence>
<protein>
    <submittedName>
        <fullName evidence="1">Uncharacterized protein</fullName>
    </submittedName>
</protein>